<dbReference type="SUPFAM" id="SSF142764">
    <property type="entry name" value="YgbK-like"/>
    <property type="match status" value="1"/>
</dbReference>
<keyword evidence="10" id="KW-1185">Reference proteome</keyword>
<dbReference type="Gene3D" id="3.40.980.20">
    <property type="entry name" value="Four-carbon acid sugar kinase, nucleotide binding domain"/>
    <property type="match status" value="1"/>
</dbReference>
<evidence type="ECO:0000256" key="2">
    <source>
        <dbReference type="ARBA" id="ARBA00022679"/>
    </source>
</evidence>
<dbReference type="GO" id="GO:0016301">
    <property type="term" value="F:kinase activity"/>
    <property type="evidence" value="ECO:0007669"/>
    <property type="project" value="UniProtKB-KW"/>
</dbReference>
<sequence length="419" mass="42891">MDLAIIADDLTGGILIAASIEASGIACPVVLGATLGESDGAAPAVVFATRTRFAPAAEAVATVAGILDRLAERPPVPQVAYKVCASFDSTDEGNIGPVADLLLERFGDAPLLMSAGYPKYATTVHQGYLFYGGRLVSESTKRHDPLTPMTDPDLVRTISRQTRHAIGLVPHGVLKEGASRAAEAVEALRAEGKALVLFDCSDDDDARIGAEVTLQRRATIGSDAHLMALADVRLKGVARPAVPRPAHARGPAAAIFGSVGPVADGQVSAFEQTCPLLRIDLLDHRPVEALVVDALQWAAGRIGAAPLGFTTAPATEAGITAAQAAFGILGAARRAEAILAGVASGLVERGVRRLAVSGGETSGAVAMGLGIASLRTLPDAGFGGGLCIATDPQPLSLFFKSGKLGGEDAMLRALTAMCN</sequence>
<dbReference type="AlphaFoldDB" id="A0A4Y8RTE9"/>
<name>A0A4Y8RTE9_9HYPH</name>
<comment type="caution">
    <text evidence="9">The sequence shown here is derived from an EMBL/GenBank/DDBJ whole genome shotgun (WGS) entry which is preliminary data.</text>
</comment>
<gene>
    <name evidence="9" type="ORF">E3C22_03715</name>
</gene>
<evidence type="ECO:0000256" key="1">
    <source>
        <dbReference type="ARBA" id="ARBA00005715"/>
    </source>
</evidence>
<dbReference type="InterPro" id="IPR037051">
    <property type="entry name" value="4-carb_acid_sugar_kinase_N_sf"/>
</dbReference>
<dbReference type="InterPro" id="IPR010737">
    <property type="entry name" value="4-carb_acid_sugar_kinase_N"/>
</dbReference>
<evidence type="ECO:0000313" key="10">
    <source>
        <dbReference type="Proteomes" id="UP000298179"/>
    </source>
</evidence>
<dbReference type="Proteomes" id="UP000298179">
    <property type="component" value="Unassembled WGS sequence"/>
</dbReference>
<evidence type="ECO:0000259" key="7">
    <source>
        <dbReference type="Pfam" id="PF07005"/>
    </source>
</evidence>
<dbReference type="GO" id="GO:0005524">
    <property type="term" value="F:ATP binding"/>
    <property type="evidence" value="ECO:0007669"/>
    <property type="project" value="UniProtKB-KW"/>
</dbReference>
<keyword evidence="3" id="KW-0547">Nucleotide-binding</keyword>
<feature type="domain" description="Four-carbon acid sugar kinase nucleotide binding" evidence="8">
    <location>
        <begin position="254"/>
        <end position="410"/>
    </location>
</feature>
<keyword evidence="6" id="KW-0119">Carbohydrate metabolism</keyword>
<keyword evidence="2" id="KW-0808">Transferase</keyword>
<protein>
    <submittedName>
        <fullName evidence="9">Four-carbon acid sugar kinase family protein</fullName>
    </submittedName>
</protein>
<keyword evidence="5" id="KW-0067">ATP-binding</keyword>
<evidence type="ECO:0000256" key="5">
    <source>
        <dbReference type="ARBA" id="ARBA00022840"/>
    </source>
</evidence>
<comment type="similarity">
    <text evidence="1">Belongs to the four-carbon acid sugar kinase family.</text>
</comment>
<evidence type="ECO:0000256" key="3">
    <source>
        <dbReference type="ARBA" id="ARBA00022741"/>
    </source>
</evidence>
<dbReference type="RefSeq" id="WP_134760320.1">
    <property type="nucleotide sequence ID" value="NZ_SOZD01000001.1"/>
</dbReference>
<evidence type="ECO:0000259" key="8">
    <source>
        <dbReference type="Pfam" id="PF17042"/>
    </source>
</evidence>
<dbReference type="InterPro" id="IPR031475">
    <property type="entry name" value="NBD_C"/>
</dbReference>
<reference evidence="9 10" key="1">
    <citation type="submission" date="2019-03" db="EMBL/GenBank/DDBJ databases">
        <title>Jiella endophytica sp. nov., a novel endophytic bacterium isolated from root of Ficus microcarpa Linn. f.</title>
        <authorList>
            <person name="Tuo L."/>
        </authorList>
    </citation>
    <scope>NUCLEOTIDE SEQUENCE [LARGE SCALE GENOMIC DNA]</scope>
    <source>
        <strain evidence="9 10">CBS5Q-3</strain>
    </source>
</reference>
<dbReference type="Gene3D" id="3.40.50.10840">
    <property type="entry name" value="Putative sugar-binding, N-terminal domain"/>
    <property type="match status" value="1"/>
</dbReference>
<evidence type="ECO:0000256" key="6">
    <source>
        <dbReference type="ARBA" id="ARBA00023277"/>
    </source>
</evidence>
<keyword evidence="4 9" id="KW-0418">Kinase</keyword>
<dbReference type="Pfam" id="PF07005">
    <property type="entry name" value="SBD_N"/>
    <property type="match status" value="1"/>
</dbReference>
<dbReference type="InterPro" id="IPR042213">
    <property type="entry name" value="NBD_C_sf"/>
</dbReference>
<organism evidence="9 10">
    <name type="scientific">Jiella endophytica</name>
    <dbReference type="NCBI Taxonomy" id="2558362"/>
    <lineage>
        <taxon>Bacteria</taxon>
        <taxon>Pseudomonadati</taxon>
        <taxon>Pseudomonadota</taxon>
        <taxon>Alphaproteobacteria</taxon>
        <taxon>Hyphomicrobiales</taxon>
        <taxon>Aurantimonadaceae</taxon>
        <taxon>Jiella</taxon>
    </lineage>
</organism>
<evidence type="ECO:0000256" key="4">
    <source>
        <dbReference type="ARBA" id="ARBA00022777"/>
    </source>
</evidence>
<dbReference type="OrthoDB" id="191465at2"/>
<evidence type="ECO:0000313" key="9">
    <source>
        <dbReference type="EMBL" id="TFF27575.1"/>
    </source>
</evidence>
<dbReference type="EMBL" id="SOZD01000001">
    <property type="protein sequence ID" value="TFF27575.1"/>
    <property type="molecule type" value="Genomic_DNA"/>
</dbReference>
<feature type="domain" description="Four-carbon acid sugar kinase N-terminal" evidence="7">
    <location>
        <begin position="3"/>
        <end position="216"/>
    </location>
</feature>
<dbReference type="Pfam" id="PF17042">
    <property type="entry name" value="NBD_C"/>
    <property type="match status" value="1"/>
</dbReference>
<accession>A0A4Y8RTE9</accession>
<proteinExistence type="inferred from homology"/>